<dbReference type="AlphaFoldDB" id="A0A1F7VBL7"/>
<keyword evidence="1" id="KW-0812">Transmembrane</keyword>
<gene>
    <name evidence="3" type="ORF">A3I40_03800</name>
</gene>
<keyword evidence="1" id="KW-1133">Transmembrane helix</keyword>
<evidence type="ECO:0000313" key="3">
    <source>
        <dbReference type="EMBL" id="OGL87384.1"/>
    </source>
</evidence>
<sequence>MEIIRSLVFYLGMILSFVLFGGAVYYLQKRIFDPRRVAIRRFRLKQCPRCQTNLDLAISFCPQCGHQIKERCASCGQARFVELPACPHCGGRKM</sequence>
<dbReference type="Pfam" id="PF12773">
    <property type="entry name" value="DZR"/>
    <property type="match status" value="1"/>
</dbReference>
<dbReference type="Proteomes" id="UP000178723">
    <property type="component" value="Unassembled WGS sequence"/>
</dbReference>
<dbReference type="STRING" id="1802407.A3I40_03800"/>
<dbReference type="EMBL" id="MGEP01000014">
    <property type="protein sequence ID" value="OGL87384.1"/>
    <property type="molecule type" value="Genomic_DNA"/>
</dbReference>
<proteinExistence type="predicted"/>
<organism evidence="3 4">
    <name type="scientific">Candidatus Uhrbacteria bacterium RIFCSPLOWO2_02_FULL_48_12</name>
    <dbReference type="NCBI Taxonomy" id="1802407"/>
    <lineage>
        <taxon>Bacteria</taxon>
        <taxon>Candidatus Uhriibacteriota</taxon>
    </lineage>
</organism>
<evidence type="ECO:0000313" key="4">
    <source>
        <dbReference type="Proteomes" id="UP000178723"/>
    </source>
</evidence>
<comment type="caution">
    <text evidence="3">The sequence shown here is derived from an EMBL/GenBank/DDBJ whole genome shotgun (WGS) entry which is preliminary data.</text>
</comment>
<accession>A0A1F7VBL7</accession>
<evidence type="ECO:0000256" key="1">
    <source>
        <dbReference type="SAM" id="Phobius"/>
    </source>
</evidence>
<feature type="domain" description="DZANK-type" evidence="2">
    <location>
        <begin position="47"/>
        <end position="90"/>
    </location>
</feature>
<feature type="transmembrane region" description="Helical" evidence="1">
    <location>
        <begin position="6"/>
        <end position="27"/>
    </location>
</feature>
<protein>
    <recommendedName>
        <fullName evidence="2">DZANK-type domain-containing protein</fullName>
    </recommendedName>
</protein>
<name>A0A1F7VBL7_9BACT</name>
<keyword evidence="1" id="KW-0472">Membrane</keyword>
<dbReference type="InterPro" id="IPR025874">
    <property type="entry name" value="DZR"/>
</dbReference>
<reference evidence="3 4" key="1">
    <citation type="journal article" date="2016" name="Nat. Commun.">
        <title>Thousands of microbial genomes shed light on interconnected biogeochemical processes in an aquifer system.</title>
        <authorList>
            <person name="Anantharaman K."/>
            <person name="Brown C.T."/>
            <person name="Hug L.A."/>
            <person name="Sharon I."/>
            <person name="Castelle C.J."/>
            <person name="Probst A.J."/>
            <person name="Thomas B.C."/>
            <person name="Singh A."/>
            <person name="Wilkins M.J."/>
            <person name="Karaoz U."/>
            <person name="Brodie E.L."/>
            <person name="Williams K.H."/>
            <person name="Hubbard S.S."/>
            <person name="Banfield J.F."/>
        </authorList>
    </citation>
    <scope>NUCLEOTIDE SEQUENCE [LARGE SCALE GENOMIC DNA]</scope>
</reference>
<evidence type="ECO:0000259" key="2">
    <source>
        <dbReference type="Pfam" id="PF12773"/>
    </source>
</evidence>